<feature type="region of interest" description="Disordered" evidence="1">
    <location>
        <begin position="27"/>
        <end position="66"/>
    </location>
</feature>
<feature type="non-terminal residue" evidence="2">
    <location>
        <position position="1"/>
    </location>
</feature>
<dbReference type="EMBL" id="BLXT01005675">
    <property type="protein sequence ID" value="GFO24918.1"/>
    <property type="molecule type" value="Genomic_DNA"/>
</dbReference>
<feature type="compositionally biased region" description="Low complexity" evidence="1">
    <location>
        <begin position="27"/>
        <end position="39"/>
    </location>
</feature>
<dbReference type="Proteomes" id="UP000735302">
    <property type="component" value="Unassembled WGS sequence"/>
</dbReference>
<evidence type="ECO:0000256" key="1">
    <source>
        <dbReference type="SAM" id="MobiDB-lite"/>
    </source>
</evidence>
<reference evidence="2 3" key="1">
    <citation type="journal article" date="2021" name="Elife">
        <title>Chloroplast acquisition without the gene transfer in kleptoplastic sea slugs, Plakobranchus ocellatus.</title>
        <authorList>
            <person name="Maeda T."/>
            <person name="Takahashi S."/>
            <person name="Yoshida T."/>
            <person name="Shimamura S."/>
            <person name="Takaki Y."/>
            <person name="Nagai Y."/>
            <person name="Toyoda A."/>
            <person name="Suzuki Y."/>
            <person name="Arimoto A."/>
            <person name="Ishii H."/>
            <person name="Satoh N."/>
            <person name="Nishiyama T."/>
            <person name="Hasebe M."/>
            <person name="Maruyama T."/>
            <person name="Minagawa J."/>
            <person name="Obokata J."/>
            <person name="Shigenobu S."/>
        </authorList>
    </citation>
    <scope>NUCLEOTIDE SEQUENCE [LARGE SCALE GENOMIC DNA]</scope>
</reference>
<sequence length="115" mass="12738">VAFLVLELTQQLVSQFCSSNHVAISRRSPAPSAARGVPRSGRDNPAIVQQGDLGKEAAEGEKEETRGKIDAGKDYMEVLARVDKFTRIHAHCYVLLQAPLFTERELSALYLLQTR</sequence>
<feature type="compositionally biased region" description="Basic and acidic residues" evidence="1">
    <location>
        <begin position="53"/>
        <end position="66"/>
    </location>
</feature>
<proteinExistence type="predicted"/>
<name>A0AAV4C0H9_9GAST</name>
<keyword evidence="3" id="KW-1185">Reference proteome</keyword>
<comment type="caution">
    <text evidence="2">The sequence shown here is derived from an EMBL/GenBank/DDBJ whole genome shotgun (WGS) entry which is preliminary data.</text>
</comment>
<protein>
    <submittedName>
        <fullName evidence="2">Uncharacterized protein</fullName>
    </submittedName>
</protein>
<organism evidence="2 3">
    <name type="scientific">Plakobranchus ocellatus</name>
    <dbReference type="NCBI Taxonomy" id="259542"/>
    <lineage>
        <taxon>Eukaryota</taxon>
        <taxon>Metazoa</taxon>
        <taxon>Spiralia</taxon>
        <taxon>Lophotrochozoa</taxon>
        <taxon>Mollusca</taxon>
        <taxon>Gastropoda</taxon>
        <taxon>Heterobranchia</taxon>
        <taxon>Euthyneura</taxon>
        <taxon>Panpulmonata</taxon>
        <taxon>Sacoglossa</taxon>
        <taxon>Placobranchoidea</taxon>
        <taxon>Plakobranchidae</taxon>
        <taxon>Plakobranchus</taxon>
    </lineage>
</organism>
<evidence type="ECO:0000313" key="2">
    <source>
        <dbReference type="EMBL" id="GFO24918.1"/>
    </source>
</evidence>
<evidence type="ECO:0000313" key="3">
    <source>
        <dbReference type="Proteomes" id="UP000735302"/>
    </source>
</evidence>
<dbReference type="AlphaFoldDB" id="A0AAV4C0H9"/>
<accession>A0AAV4C0H9</accession>
<gene>
    <name evidence="2" type="ORF">PoB_005142300</name>
</gene>